<dbReference type="PROSITE" id="PS01131">
    <property type="entry name" value="RRNA_A_DIMETH"/>
    <property type="match status" value="1"/>
</dbReference>
<keyword evidence="2 6" id="KW-0808">Transferase</keyword>
<dbReference type="AlphaFoldDB" id="A0A832TCE7"/>
<protein>
    <submittedName>
        <fullName evidence="6">Methyltransferase domain-containing protein</fullName>
    </submittedName>
</protein>
<dbReference type="Proteomes" id="UP000619545">
    <property type="component" value="Unassembled WGS sequence"/>
</dbReference>
<dbReference type="InterPro" id="IPR029063">
    <property type="entry name" value="SAM-dependent_MTases_sf"/>
</dbReference>
<dbReference type="OMA" id="VVMHNKS"/>
<dbReference type="SUPFAM" id="SSF53335">
    <property type="entry name" value="S-adenosyl-L-methionine-dependent methyltransferases"/>
    <property type="match status" value="1"/>
</dbReference>
<organism evidence="6 7">
    <name type="scientific">Methanopyrus kandleri</name>
    <dbReference type="NCBI Taxonomy" id="2320"/>
    <lineage>
        <taxon>Archaea</taxon>
        <taxon>Methanobacteriati</taxon>
        <taxon>Methanobacteriota</taxon>
        <taxon>Methanomada group</taxon>
        <taxon>Methanopyri</taxon>
        <taxon>Methanopyrales</taxon>
        <taxon>Methanopyraceae</taxon>
        <taxon>Methanopyrus</taxon>
    </lineage>
</organism>
<dbReference type="GO" id="GO:0030488">
    <property type="term" value="P:tRNA methylation"/>
    <property type="evidence" value="ECO:0007669"/>
    <property type="project" value="InterPro"/>
</dbReference>
<dbReference type="GeneID" id="1478010"/>
<gene>
    <name evidence="6" type="ORF">HA336_03355</name>
</gene>
<dbReference type="GO" id="GO:0160107">
    <property type="term" value="F:tRNA (adenine(58)-N1)-methyltransferase activity"/>
    <property type="evidence" value="ECO:0007669"/>
    <property type="project" value="InterPro"/>
</dbReference>
<keyword evidence="4" id="KW-0819">tRNA processing</keyword>
<dbReference type="InterPro" id="IPR014816">
    <property type="entry name" value="tRNA_MeTrfase_Gcd14"/>
</dbReference>
<evidence type="ECO:0000256" key="4">
    <source>
        <dbReference type="ARBA" id="ARBA00022694"/>
    </source>
</evidence>
<evidence type="ECO:0000256" key="3">
    <source>
        <dbReference type="ARBA" id="ARBA00022691"/>
    </source>
</evidence>
<keyword evidence="1 6" id="KW-0489">Methyltransferase</keyword>
<dbReference type="RefSeq" id="WP_011019783.1">
    <property type="nucleotide sequence ID" value="NZ_DUJS01000003.1"/>
</dbReference>
<dbReference type="InterPro" id="IPR020596">
    <property type="entry name" value="rRNA_Ade_Mease_Trfase_CS"/>
</dbReference>
<evidence type="ECO:0000313" key="7">
    <source>
        <dbReference type="Proteomes" id="UP000619545"/>
    </source>
</evidence>
<comment type="caution">
    <text evidence="6">The sequence shown here is derived from an EMBL/GenBank/DDBJ whole genome shotgun (WGS) entry which is preliminary data.</text>
</comment>
<dbReference type="Gene3D" id="3.40.50.150">
    <property type="entry name" value="Vaccinia Virus protein VP39"/>
    <property type="match status" value="1"/>
</dbReference>
<feature type="domain" description="tRNA (adenine(58)-N(1))-methyltransferase catalytic subunit TRM61 C-terminal" evidence="5">
    <location>
        <begin position="21"/>
        <end position="174"/>
    </location>
</feature>
<dbReference type="EMBL" id="DUJS01000003">
    <property type="protein sequence ID" value="HII70253.1"/>
    <property type="molecule type" value="Genomic_DNA"/>
</dbReference>
<evidence type="ECO:0000259" key="5">
    <source>
        <dbReference type="Pfam" id="PF08704"/>
    </source>
</evidence>
<evidence type="ECO:0000256" key="2">
    <source>
        <dbReference type="ARBA" id="ARBA00022679"/>
    </source>
</evidence>
<dbReference type="Pfam" id="PF08704">
    <property type="entry name" value="GCD14"/>
    <property type="match status" value="1"/>
</dbReference>
<proteinExistence type="predicted"/>
<dbReference type="GO" id="GO:0000179">
    <property type="term" value="F:rRNA (adenine-N6,N6-)-dimethyltransferase activity"/>
    <property type="evidence" value="ECO:0007669"/>
    <property type="project" value="InterPro"/>
</dbReference>
<dbReference type="PANTHER" id="PTHR12133">
    <property type="entry name" value="TRNA (ADENINE(58)-N(1))-METHYLTRANSFERASE"/>
    <property type="match status" value="1"/>
</dbReference>
<sequence length="193" mass="21796">MDLDRLKVSSFERVTRPIEPKDSGLITERLGLLPGHRVFESGVGSGFLTASMARIVYPEGEVVGIEIDTRKLEKARENLEQLGKVYEKSVTLKHGDAREYLEGLEDEFDAMVLDLPEPDRVLEVGLDALKSNGKVAVFCPFFEQVRAVWQVLEDRCTWLEAVELIERKLQVEKRGIRPGRTLGHTGFIVFGRV</sequence>
<keyword evidence="3" id="KW-0949">S-adenosyl-L-methionine</keyword>
<evidence type="ECO:0000256" key="1">
    <source>
        <dbReference type="ARBA" id="ARBA00022603"/>
    </source>
</evidence>
<name>A0A832TCE7_9EURY</name>
<dbReference type="GO" id="GO:0031515">
    <property type="term" value="C:tRNA (m1A) methyltransferase complex"/>
    <property type="evidence" value="ECO:0007669"/>
    <property type="project" value="InterPro"/>
</dbReference>
<dbReference type="PANTHER" id="PTHR12133:SF1">
    <property type="entry name" value="TRNA (ADENINE(58)-N(1))-METHYLTRANSFERASE, MITOCHONDRIAL"/>
    <property type="match status" value="1"/>
</dbReference>
<evidence type="ECO:0000313" key="6">
    <source>
        <dbReference type="EMBL" id="HII70253.1"/>
    </source>
</evidence>
<dbReference type="PROSITE" id="PS51620">
    <property type="entry name" value="SAM_TRM61"/>
    <property type="match status" value="1"/>
</dbReference>
<accession>A0A832TCE7</accession>
<dbReference type="CDD" id="cd02440">
    <property type="entry name" value="AdoMet_MTases"/>
    <property type="match status" value="1"/>
</dbReference>
<dbReference type="InterPro" id="IPR049470">
    <property type="entry name" value="TRM61_C"/>
</dbReference>
<reference evidence="6" key="1">
    <citation type="journal article" date="2020" name="bioRxiv">
        <title>A rank-normalized archaeal taxonomy based on genome phylogeny resolves widespread incomplete and uneven classifications.</title>
        <authorList>
            <person name="Rinke C."/>
            <person name="Chuvochina M."/>
            <person name="Mussig A.J."/>
            <person name="Chaumeil P.-A."/>
            <person name="Waite D.W."/>
            <person name="Whitman W.B."/>
            <person name="Parks D.H."/>
            <person name="Hugenholtz P."/>
        </authorList>
    </citation>
    <scope>NUCLEOTIDE SEQUENCE</scope>
    <source>
        <strain evidence="6">UBA8853</strain>
    </source>
</reference>